<reference evidence="1" key="2">
    <citation type="journal article" date="2022" name="Res Sq">
        <title>Comparative Genomics Reveals Insights into the Divergent Evolution of Astigmatic Mites and Household Pest Adaptations.</title>
        <authorList>
            <person name="Xiong Q."/>
            <person name="Wan A.T.-Y."/>
            <person name="Liu X.-Y."/>
            <person name="Fung C.S.-H."/>
            <person name="Xiao X."/>
            <person name="Malainual N."/>
            <person name="Hou J."/>
            <person name="Wang L."/>
            <person name="Wang M."/>
            <person name="Yang K."/>
            <person name="Cui Y."/>
            <person name="Leung E."/>
            <person name="Nong W."/>
            <person name="Shin S.-K."/>
            <person name="Au S."/>
            <person name="Jeong K.Y."/>
            <person name="Chew F.T."/>
            <person name="Hui J."/>
            <person name="Leung T.F."/>
            <person name="Tungtrongchitr A."/>
            <person name="Zhong N."/>
            <person name="Liu Z."/>
            <person name="Tsui S."/>
        </authorList>
    </citation>
    <scope>NUCLEOTIDE SEQUENCE</scope>
    <source>
        <strain evidence="1">Derf</strain>
        <tissue evidence="1">Whole organism</tissue>
    </source>
</reference>
<sequence>MFRYHNKHAMSMLSLIYKLKSLDKSKADSDILFQEIIDIRNEIEALMHWLAQQQQQLQQRQNIFMDDCPLIDQSSLQEYEFVLELIMSKYRRLILTLLQTSNRCHQNILKKHENRQKDRTKSNIITATTNLQQLIEIFNQKNCTI</sequence>
<organism evidence="1 2">
    <name type="scientific">Dermatophagoides farinae</name>
    <name type="common">American house dust mite</name>
    <dbReference type="NCBI Taxonomy" id="6954"/>
    <lineage>
        <taxon>Eukaryota</taxon>
        <taxon>Metazoa</taxon>
        <taxon>Ecdysozoa</taxon>
        <taxon>Arthropoda</taxon>
        <taxon>Chelicerata</taxon>
        <taxon>Arachnida</taxon>
        <taxon>Acari</taxon>
        <taxon>Acariformes</taxon>
        <taxon>Sarcoptiformes</taxon>
        <taxon>Astigmata</taxon>
        <taxon>Psoroptidia</taxon>
        <taxon>Analgoidea</taxon>
        <taxon>Pyroglyphidae</taxon>
        <taxon>Dermatophagoidinae</taxon>
        <taxon>Dermatophagoides</taxon>
    </lineage>
</organism>
<dbReference type="EMBL" id="ASGP02000001">
    <property type="protein sequence ID" value="KAH9527200.1"/>
    <property type="molecule type" value="Genomic_DNA"/>
</dbReference>
<proteinExistence type="predicted"/>
<gene>
    <name evidence="1" type="ORF">DERF_001235</name>
</gene>
<dbReference type="Proteomes" id="UP000790347">
    <property type="component" value="Unassembled WGS sequence"/>
</dbReference>
<keyword evidence="2" id="KW-1185">Reference proteome</keyword>
<protein>
    <submittedName>
        <fullName evidence="1">Uncharacterized protein</fullName>
    </submittedName>
</protein>
<evidence type="ECO:0000313" key="2">
    <source>
        <dbReference type="Proteomes" id="UP000790347"/>
    </source>
</evidence>
<evidence type="ECO:0000313" key="1">
    <source>
        <dbReference type="EMBL" id="KAH9527200.1"/>
    </source>
</evidence>
<comment type="caution">
    <text evidence="1">The sequence shown here is derived from an EMBL/GenBank/DDBJ whole genome shotgun (WGS) entry which is preliminary data.</text>
</comment>
<dbReference type="AlphaFoldDB" id="A0A922LCW9"/>
<name>A0A922LCW9_DERFA</name>
<reference evidence="1" key="1">
    <citation type="submission" date="2013-05" db="EMBL/GenBank/DDBJ databases">
        <authorList>
            <person name="Yim A.K.Y."/>
            <person name="Chan T.F."/>
            <person name="Ji K.M."/>
            <person name="Liu X.Y."/>
            <person name="Zhou J.W."/>
            <person name="Li R.Q."/>
            <person name="Yang K.Y."/>
            <person name="Li J."/>
            <person name="Li M."/>
            <person name="Law P.T.W."/>
            <person name="Wu Y.L."/>
            <person name="Cai Z.L."/>
            <person name="Qin H."/>
            <person name="Bao Y."/>
            <person name="Leung R.K.K."/>
            <person name="Ng P.K.S."/>
            <person name="Zou J."/>
            <person name="Zhong X.J."/>
            <person name="Ran P.X."/>
            <person name="Zhong N.S."/>
            <person name="Liu Z.G."/>
            <person name="Tsui S.K.W."/>
        </authorList>
    </citation>
    <scope>NUCLEOTIDE SEQUENCE</scope>
    <source>
        <strain evidence="1">Derf</strain>
        <tissue evidence="1">Whole organism</tissue>
    </source>
</reference>
<accession>A0A922LCW9</accession>